<keyword evidence="6" id="KW-1185">Reference proteome</keyword>
<dbReference type="PANTHER" id="PTHR33734">
    <property type="entry name" value="LYSM DOMAIN-CONTAINING GPI-ANCHORED PROTEIN 2"/>
    <property type="match status" value="1"/>
</dbReference>
<dbReference type="Gene3D" id="1.10.530.10">
    <property type="match status" value="1"/>
</dbReference>
<feature type="domain" description="LysM" evidence="4">
    <location>
        <begin position="580"/>
        <end position="623"/>
    </location>
</feature>
<feature type="domain" description="LysM" evidence="4">
    <location>
        <begin position="420"/>
        <end position="465"/>
    </location>
</feature>
<feature type="domain" description="LysM" evidence="4">
    <location>
        <begin position="513"/>
        <end position="557"/>
    </location>
</feature>
<gene>
    <name evidence="5" type="ORF">JBF11_08325</name>
</gene>
<reference evidence="5" key="1">
    <citation type="submission" date="2020-12" db="EMBL/GenBank/DDBJ databases">
        <title>Taurinivorans muris gen. nov., sp. nov., fundamental and realized metabolic niche of a ubiquitous sulfidogenic bacterium in the murine intestine.</title>
        <authorList>
            <person name="Ye H."/>
            <person name="Hanson B.T."/>
            <person name="Loy A."/>
        </authorList>
    </citation>
    <scope>NUCLEOTIDE SEQUENCE</scope>
    <source>
        <strain evidence="5">LT0009</strain>
    </source>
</reference>
<evidence type="ECO:0000313" key="6">
    <source>
        <dbReference type="Proteomes" id="UP001058120"/>
    </source>
</evidence>
<dbReference type="EMBL" id="CP065938">
    <property type="protein sequence ID" value="UWX05444.1"/>
    <property type="molecule type" value="Genomic_DNA"/>
</dbReference>
<dbReference type="CDD" id="cd00118">
    <property type="entry name" value="LysM"/>
    <property type="match status" value="5"/>
</dbReference>
<comment type="similarity">
    <text evidence="1">Belongs to the transglycosylase Slt family.</text>
</comment>
<dbReference type="InterPro" id="IPR008258">
    <property type="entry name" value="Transglycosylase_SLT_dom_1"/>
</dbReference>
<protein>
    <submittedName>
        <fullName evidence="5">LysM peptidoglycan-binding domain-containing protein</fullName>
    </submittedName>
</protein>
<dbReference type="InterPro" id="IPR018392">
    <property type="entry name" value="LysM"/>
</dbReference>
<sequence length="695" mass="77618">MRSFSISKLRHLILPAAVCLSLTACGTKNYQPEDNYVSTDDSLYENYILSVDEETGPLLEAEKKAFLSVSEIDRNITAEQLKCVEKEYKHYIKNPRGRVTIERFMYRAMPYLDFTKKVFREKNMPEELAYLAFVESGYHPFARSSANALGMWQFMAPTARHCGLTINWWIDERLDPYKATYAAADYLQEMYNEFNDWHLALAAYNAGPGKIRRALTETGTDNFFDLMDANETIKNSKIKIKKETADYVPRFIAMAKIIRSFDSLGFEPKENELGKGHNVIKEQAIAIKAQRGSDLKAIAREMDMSWQHFRDYNPAFLQTVTPLNADTVFYVPASLQARGLEVSRMEMLAGWSTYTIKKGDTLSGISKKTGVPVHVLRQANAVSEPLRIGQHLRLPGHNTYIADKNANKSSSLGTRPERDLNYTVKSGDTFGKIANNHGLALAELQKANPQIKDVTKLALGQQIRIPGTKQHFKVKEQKPVQNLIAANKTKQIQQTASKKQEMAPASSAKRSKSRYTIQKGDTLYSVAQKHGLTVAELQEMNNGLSPQNLAIGQSILVKAHENYIASNSKEAPRQNLAKKKTYTVKQGDTLYSIAKSHGLSVAELQTHNKNLSTSISIGQTITIPSKTQLAAAKPIVHIVKKGDTLYSISKNYNVTVDAIVAYNNLAGNSLSIGQKVKIPNTNYTMASADNSDNIQ</sequence>
<feature type="region of interest" description="Disordered" evidence="2">
    <location>
        <begin position="491"/>
        <end position="514"/>
    </location>
</feature>
<dbReference type="RefSeq" id="WP_334315021.1">
    <property type="nucleotide sequence ID" value="NZ_CP065938.1"/>
</dbReference>
<dbReference type="Gene3D" id="3.10.350.10">
    <property type="entry name" value="LysM domain"/>
    <property type="match status" value="5"/>
</dbReference>
<feature type="signal peptide" evidence="3">
    <location>
        <begin position="1"/>
        <end position="24"/>
    </location>
</feature>
<evidence type="ECO:0000259" key="4">
    <source>
        <dbReference type="PROSITE" id="PS51782"/>
    </source>
</evidence>
<dbReference type="CDD" id="cd16894">
    <property type="entry name" value="MltD-like"/>
    <property type="match status" value="1"/>
</dbReference>
<dbReference type="PANTHER" id="PTHR33734:SF22">
    <property type="entry name" value="MEMBRANE-BOUND LYTIC MUREIN TRANSGLYCOSYLASE D"/>
    <property type="match status" value="1"/>
</dbReference>
<dbReference type="SUPFAM" id="SSF53955">
    <property type="entry name" value="Lysozyme-like"/>
    <property type="match status" value="1"/>
</dbReference>
<evidence type="ECO:0000256" key="1">
    <source>
        <dbReference type="ARBA" id="ARBA00007734"/>
    </source>
</evidence>
<organism evidence="5 6">
    <name type="scientific">Taurinivorans muris</name>
    <dbReference type="NCBI Taxonomy" id="2787751"/>
    <lineage>
        <taxon>Bacteria</taxon>
        <taxon>Pseudomonadati</taxon>
        <taxon>Thermodesulfobacteriota</taxon>
        <taxon>Desulfovibrionia</taxon>
        <taxon>Desulfovibrionales</taxon>
        <taxon>Desulfovibrionaceae</taxon>
        <taxon>Taurinivorans</taxon>
    </lineage>
</organism>
<dbReference type="InterPro" id="IPR000189">
    <property type="entry name" value="Transglyc_AS"/>
</dbReference>
<accession>A0ABY5XZV4</accession>
<evidence type="ECO:0000256" key="3">
    <source>
        <dbReference type="SAM" id="SignalP"/>
    </source>
</evidence>
<evidence type="ECO:0000256" key="2">
    <source>
        <dbReference type="SAM" id="MobiDB-lite"/>
    </source>
</evidence>
<dbReference type="PROSITE" id="PS00922">
    <property type="entry name" value="TRANSGLYCOSYLASE"/>
    <property type="match status" value="1"/>
</dbReference>
<feature type="domain" description="LysM" evidence="4">
    <location>
        <begin position="352"/>
        <end position="401"/>
    </location>
</feature>
<dbReference type="Proteomes" id="UP001058120">
    <property type="component" value="Chromosome"/>
</dbReference>
<feature type="domain" description="LysM" evidence="4">
    <location>
        <begin position="635"/>
        <end position="678"/>
    </location>
</feature>
<dbReference type="Pfam" id="PF01464">
    <property type="entry name" value="SLT"/>
    <property type="match status" value="1"/>
</dbReference>
<dbReference type="SMART" id="SM00257">
    <property type="entry name" value="LysM"/>
    <property type="match status" value="5"/>
</dbReference>
<feature type="chain" id="PRO_5045228888" evidence="3">
    <location>
        <begin position="25"/>
        <end position="695"/>
    </location>
</feature>
<dbReference type="SUPFAM" id="SSF54106">
    <property type="entry name" value="LysM domain"/>
    <property type="match status" value="5"/>
</dbReference>
<dbReference type="PROSITE" id="PS51782">
    <property type="entry name" value="LYSM"/>
    <property type="match status" value="5"/>
</dbReference>
<dbReference type="Pfam" id="PF01476">
    <property type="entry name" value="LysM"/>
    <property type="match status" value="5"/>
</dbReference>
<keyword evidence="3" id="KW-0732">Signal</keyword>
<evidence type="ECO:0000313" key="5">
    <source>
        <dbReference type="EMBL" id="UWX05444.1"/>
    </source>
</evidence>
<dbReference type="PROSITE" id="PS51257">
    <property type="entry name" value="PROKAR_LIPOPROTEIN"/>
    <property type="match status" value="1"/>
</dbReference>
<name>A0ABY5XZV4_9BACT</name>
<dbReference type="InterPro" id="IPR036779">
    <property type="entry name" value="LysM_dom_sf"/>
</dbReference>
<proteinExistence type="inferred from homology"/>
<dbReference type="InterPro" id="IPR023346">
    <property type="entry name" value="Lysozyme-like_dom_sf"/>
</dbReference>